<dbReference type="SUPFAM" id="SSF55469">
    <property type="entry name" value="FMN-dependent nitroreductase-like"/>
    <property type="match status" value="2"/>
</dbReference>
<dbReference type="Gene3D" id="3.40.109.10">
    <property type="entry name" value="NADH Oxidase"/>
    <property type="match status" value="1"/>
</dbReference>
<dbReference type="GO" id="GO:0016491">
    <property type="term" value="F:oxidoreductase activity"/>
    <property type="evidence" value="ECO:0007669"/>
    <property type="project" value="InterPro"/>
</dbReference>
<dbReference type="NCBIfam" id="NF047509">
    <property type="entry name" value="Rv3131_FMN_oxido"/>
    <property type="match status" value="1"/>
</dbReference>
<dbReference type="EMBL" id="FONR01000001">
    <property type="protein sequence ID" value="SFE27632.1"/>
    <property type="molecule type" value="Genomic_DNA"/>
</dbReference>
<evidence type="ECO:0000313" key="2">
    <source>
        <dbReference type="EMBL" id="SFE27632.1"/>
    </source>
</evidence>
<gene>
    <name evidence="2" type="ORF">SAMN02787118_101181</name>
</gene>
<evidence type="ECO:0000256" key="1">
    <source>
        <dbReference type="SAM" id="MobiDB-lite"/>
    </source>
</evidence>
<accession>A0A1I1Z7V6</accession>
<sequence length="328" mass="35836">MSLAYEQHGRAALHLAHAASLAPSPHNTQPWFFVEEGHDHGFEIHADRGRRLVLTDPGGRESVIACGAALFNARIAVRNLGFQPAVDLLPESGNPAYLARVAFAAHAPAAFHEALMAGAMAHRHTHRGPFGAEHVAEELLDELRDHARAEGAVLHIVEDPDQRDLLADLVRTAENVHRADPGHNAEIAGCVGPAGVPAEACVYHPDCVLLAARDYLGLVRQFALPPQKWVSRTGRVAVLTTPYDTRPDWLRAGQALQRVLLYAAAHRVQAAFHTQPLEVPSVRAEVRTSLAFGRFPQMILRLGHTTQRWPTPRRGPADTLVRSDAPVR</sequence>
<evidence type="ECO:0008006" key="4">
    <source>
        <dbReference type="Google" id="ProtNLM"/>
    </source>
</evidence>
<proteinExistence type="predicted"/>
<evidence type="ECO:0000313" key="3">
    <source>
        <dbReference type="Proteomes" id="UP000181942"/>
    </source>
</evidence>
<reference evidence="2 3" key="1">
    <citation type="submission" date="2016-10" db="EMBL/GenBank/DDBJ databases">
        <authorList>
            <person name="de Groot N.N."/>
        </authorList>
    </citation>
    <scope>NUCLEOTIDE SEQUENCE [LARGE SCALE GENOMIC DNA]</scope>
    <source>
        <strain evidence="2 3">OK461</strain>
    </source>
</reference>
<dbReference type="Proteomes" id="UP000181942">
    <property type="component" value="Unassembled WGS sequence"/>
</dbReference>
<name>A0A1I1Z7V6_9ACTN</name>
<organism evidence="2 3">
    <name type="scientific">Streptomyces mirabilis</name>
    <dbReference type="NCBI Taxonomy" id="68239"/>
    <lineage>
        <taxon>Bacteria</taxon>
        <taxon>Bacillati</taxon>
        <taxon>Actinomycetota</taxon>
        <taxon>Actinomycetes</taxon>
        <taxon>Kitasatosporales</taxon>
        <taxon>Streptomycetaceae</taxon>
        <taxon>Streptomyces</taxon>
    </lineage>
</organism>
<protein>
    <recommendedName>
        <fullName evidence="4">Nitroreductase family protein</fullName>
    </recommendedName>
</protein>
<feature type="region of interest" description="Disordered" evidence="1">
    <location>
        <begin position="307"/>
        <end position="328"/>
    </location>
</feature>
<dbReference type="InterPro" id="IPR000415">
    <property type="entry name" value="Nitroreductase-like"/>
</dbReference>
<dbReference type="RefSeq" id="WP_075025392.1">
    <property type="nucleotide sequence ID" value="NZ_FONR01000001.1"/>
</dbReference>
<dbReference type="AlphaFoldDB" id="A0A1I1Z7V6"/>
<dbReference type="OrthoDB" id="8156917at2"/>